<keyword evidence="2" id="KW-1185">Reference proteome</keyword>
<protein>
    <submittedName>
        <fullName evidence="1">Uncharacterized protein</fullName>
    </submittedName>
</protein>
<organism evidence="1 2">
    <name type="scientific">Daphnia pulex</name>
    <name type="common">Water flea</name>
    <dbReference type="NCBI Taxonomy" id="6669"/>
    <lineage>
        <taxon>Eukaryota</taxon>
        <taxon>Metazoa</taxon>
        <taxon>Ecdysozoa</taxon>
        <taxon>Arthropoda</taxon>
        <taxon>Crustacea</taxon>
        <taxon>Branchiopoda</taxon>
        <taxon>Diplostraca</taxon>
        <taxon>Cladocera</taxon>
        <taxon>Anomopoda</taxon>
        <taxon>Daphniidae</taxon>
        <taxon>Daphnia</taxon>
    </lineage>
</organism>
<proteinExistence type="predicted"/>
<reference evidence="1 2" key="1">
    <citation type="journal article" date="2011" name="Science">
        <title>The ecoresponsive genome of Daphnia pulex.</title>
        <authorList>
            <person name="Colbourne J.K."/>
            <person name="Pfrender M.E."/>
            <person name="Gilbert D."/>
            <person name="Thomas W.K."/>
            <person name="Tucker A."/>
            <person name="Oakley T.H."/>
            <person name="Tokishita S."/>
            <person name="Aerts A."/>
            <person name="Arnold G.J."/>
            <person name="Basu M.K."/>
            <person name="Bauer D.J."/>
            <person name="Caceres C.E."/>
            <person name="Carmel L."/>
            <person name="Casola C."/>
            <person name="Choi J.H."/>
            <person name="Detter J.C."/>
            <person name="Dong Q."/>
            <person name="Dusheyko S."/>
            <person name="Eads B.D."/>
            <person name="Frohlich T."/>
            <person name="Geiler-Samerotte K.A."/>
            <person name="Gerlach D."/>
            <person name="Hatcher P."/>
            <person name="Jogdeo S."/>
            <person name="Krijgsveld J."/>
            <person name="Kriventseva E.V."/>
            <person name="Kultz D."/>
            <person name="Laforsch C."/>
            <person name="Lindquist E."/>
            <person name="Lopez J."/>
            <person name="Manak J.R."/>
            <person name="Muller J."/>
            <person name="Pangilinan J."/>
            <person name="Patwardhan R.P."/>
            <person name="Pitluck S."/>
            <person name="Pritham E.J."/>
            <person name="Rechtsteiner A."/>
            <person name="Rho M."/>
            <person name="Rogozin I.B."/>
            <person name="Sakarya O."/>
            <person name="Salamov A."/>
            <person name="Schaack S."/>
            <person name="Shapiro H."/>
            <person name="Shiga Y."/>
            <person name="Skalitzky C."/>
            <person name="Smith Z."/>
            <person name="Souvorov A."/>
            <person name="Sung W."/>
            <person name="Tang Z."/>
            <person name="Tsuchiya D."/>
            <person name="Tu H."/>
            <person name="Vos H."/>
            <person name="Wang M."/>
            <person name="Wolf Y.I."/>
            <person name="Yamagata H."/>
            <person name="Yamada T."/>
            <person name="Ye Y."/>
            <person name="Shaw J.R."/>
            <person name="Andrews J."/>
            <person name="Crease T.J."/>
            <person name="Tang H."/>
            <person name="Lucas S.M."/>
            <person name="Robertson H.M."/>
            <person name="Bork P."/>
            <person name="Koonin E.V."/>
            <person name="Zdobnov E.M."/>
            <person name="Grigoriev I.V."/>
            <person name="Lynch M."/>
            <person name="Boore J.L."/>
        </authorList>
    </citation>
    <scope>NUCLEOTIDE SEQUENCE [LARGE SCALE GENOMIC DNA]</scope>
</reference>
<accession>E9H5C7</accession>
<gene>
    <name evidence="1" type="ORF">DAPPUDRAFT_325716</name>
</gene>
<dbReference type="AlphaFoldDB" id="E9H5C7"/>
<evidence type="ECO:0000313" key="1">
    <source>
        <dbReference type="EMBL" id="EFX72934.1"/>
    </source>
</evidence>
<sequence length="257" mass="29309">MAIASHQKFQGPMHWLPYPSPDYVRHQVIPYEANRFRDGNIFTQPTQPLPDLGGYPQGRLNNKWKLKNALDAGYLFGQFKQYQQYPQYYNPHQKTVTLVVTTTVNVTTSQSCIPATQFANFGWSMSVVCTNAPRKKRGVLQESSASDEDQISIEPSDPEQVVMTTLPGDVHLERRNRHLLYDPDLFISSSKDDVIVMDEDEPGLEEYPKRENRLYYLVATTTLVTFLINTFTTLKKISLALASNLVCRPSEIPVCME</sequence>
<dbReference type="KEGG" id="dpx:DAPPUDRAFT_325716"/>
<evidence type="ECO:0000313" key="2">
    <source>
        <dbReference type="Proteomes" id="UP000000305"/>
    </source>
</evidence>
<dbReference type="InParanoid" id="E9H5C7"/>
<dbReference type="OrthoDB" id="10318885at2759"/>
<dbReference type="HOGENOM" id="CLU_1012879_0_0_1"/>
<name>E9H5C7_DAPPU</name>
<dbReference type="EMBL" id="GL732594">
    <property type="protein sequence ID" value="EFX72934.1"/>
    <property type="molecule type" value="Genomic_DNA"/>
</dbReference>
<dbReference type="Proteomes" id="UP000000305">
    <property type="component" value="Unassembled WGS sequence"/>
</dbReference>